<evidence type="ECO:0000259" key="16">
    <source>
        <dbReference type="PROSITE" id="PS50109"/>
    </source>
</evidence>
<dbReference type="InterPro" id="IPR036097">
    <property type="entry name" value="HisK_dim/P_sf"/>
</dbReference>
<dbReference type="PANTHER" id="PTHR45339">
    <property type="entry name" value="HYBRID SIGNAL TRANSDUCTION HISTIDINE KINASE J"/>
    <property type="match status" value="1"/>
</dbReference>
<dbReference type="OrthoDB" id="9792854at2"/>
<keyword evidence="12 15" id="KW-0472">Membrane</keyword>
<evidence type="ECO:0000256" key="12">
    <source>
        <dbReference type="ARBA" id="ARBA00023136"/>
    </source>
</evidence>
<keyword evidence="21" id="KW-1185">Reference proteome</keyword>
<keyword evidence="14" id="KW-0175">Coiled coil</keyword>
<organism evidence="20 21">
    <name type="scientific">Beggiatoa leptomitoformis</name>
    <dbReference type="NCBI Taxonomy" id="288004"/>
    <lineage>
        <taxon>Bacteria</taxon>
        <taxon>Pseudomonadati</taxon>
        <taxon>Pseudomonadota</taxon>
        <taxon>Gammaproteobacteria</taxon>
        <taxon>Thiotrichales</taxon>
        <taxon>Thiotrichaceae</taxon>
        <taxon>Beggiatoa</taxon>
    </lineage>
</organism>
<dbReference type="PROSITE" id="PS50113">
    <property type="entry name" value="PAC"/>
    <property type="match status" value="1"/>
</dbReference>
<dbReference type="CDD" id="cd00082">
    <property type="entry name" value="HisKA"/>
    <property type="match status" value="1"/>
</dbReference>
<dbReference type="PROSITE" id="PS50109">
    <property type="entry name" value="HIS_KIN"/>
    <property type="match status" value="1"/>
</dbReference>
<dbReference type="Pfam" id="PF00072">
    <property type="entry name" value="Response_reg"/>
    <property type="match status" value="1"/>
</dbReference>
<evidence type="ECO:0000256" key="13">
    <source>
        <dbReference type="PROSITE-ProRule" id="PRU00169"/>
    </source>
</evidence>
<evidence type="ECO:0000313" key="20">
    <source>
        <dbReference type="EMBL" id="AUI69793.1"/>
    </source>
</evidence>
<dbReference type="GO" id="GO:0016020">
    <property type="term" value="C:membrane"/>
    <property type="evidence" value="ECO:0007669"/>
    <property type="project" value="UniProtKB-SubCell"/>
</dbReference>
<dbReference type="SUPFAM" id="SSF158472">
    <property type="entry name" value="HAMP domain-like"/>
    <property type="match status" value="1"/>
</dbReference>
<evidence type="ECO:0000256" key="1">
    <source>
        <dbReference type="ARBA" id="ARBA00000085"/>
    </source>
</evidence>
<dbReference type="Pfam" id="PF00672">
    <property type="entry name" value="HAMP"/>
    <property type="match status" value="1"/>
</dbReference>
<comment type="subcellular location">
    <subcellularLocation>
        <location evidence="2">Membrane</location>
    </subcellularLocation>
</comment>
<feature type="modified residue" description="4-aspartylphosphate" evidence="13">
    <location>
        <position position="890"/>
    </location>
</feature>
<dbReference type="SMART" id="SM00388">
    <property type="entry name" value="HisKA"/>
    <property type="match status" value="1"/>
</dbReference>
<evidence type="ECO:0000256" key="7">
    <source>
        <dbReference type="ARBA" id="ARBA00022741"/>
    </source>
</evidence>
<dbReference type="CDD" id="cd00130">
    <property type="entry name" value="PAS"/>
    <property type="match status" value="1"/>
</dbReference>
<evidence type="ECO:0000259" key="19">
    <source>
        <dbReference type="PROSITE" id="PS50885"/>
    </source>
</evidence>
<dbReference type="NCBIfam" id="TIGR00229">
    <property type="entry name" value="sensory_box"/>
    <property type="match status" value="1"/>
</dbReference>
<feature type="domain" description="HAMP" evidence="19">
    <location>
        <begin position="373"/>
        <end position="425"/>
    </location>
</feature>
<feature type="transmembrane region" description="Helical" evidence="15">
    <location>
        <begin position="20"/>
        <end position="45"/>
    </location>
</feature>
<dbReference type="Gene3D" id="3.30.450.20">
    <property type="entry name" value="PAS domain"/>
    <property type="match status" value="2"/>
</dbReference>
<feature type="coiled-coil region" evidence="14">
    <location>
        <begin position="556"/>
        <end position="586"/>
    </location>
</feature>
<dbReference type="SMART" id="SM00304">
    <property type="entry name" value="HAMP"/>
    <property type="match status" value="1"/>
</dbReference>
<dbReference type="InterPro" id="IPR003660">
    <property type="entry name" value="HAMP_dom"/>
</dbReference>
<dbReference type="GO" id="GO:0000155">
    <property type="term" value="F:phosphorelay sensor kinase activity"/>
    <property type="evidence" value="ECO:0007669"/>
    <property type="project" value="InterPro"/>
</dbReference>
<dbReference type="InterPro" id="IPR036890">
    <property type="entry name" value="HATPase_C_sf"/>
</dbReference>
<dbReference type="FunFam" id="1.10.287.130:FF:000004">
    <property type="entry name" value="Ethylene receptor 1"/>
    <property type="match status" value="1"/>
</dbReference>
<dbReference type="Pfam" id="PF02518">
    <property type="entry name" value="HATPase_c"/>
    <property type="match status" value="1"/>
</dbReference>
<keyword evidence="7" id="KW-0547">Nucleotide-binding</keyword>
<feature type="domain" description="Response regulatory" evidence="17">
    <location>
        <begin position="841"/>
        <end position="957"/>
    </location>
</feature>
<dbReference type="InterPro" id="IPR011006">
    <property type="entry name" value="CheY-like_superfamily"/>
</dbReference>
<dbReference type="InterPro" id="IPR000014">
    <property type="entry name" value="PAS"/>
</dbReference>
<keyword evidence="11" id="KW-0902">Two-component regulatory system</keyword>
<dbReference type="CDD" id="cd16922">
    <property type="entry name" value="HATPase_EvgS-ArcB-TorS-like"/>
    <property type="match status" value="1"/>
</dbReference>
<dbReference type="PROSITE" id="PS50885">
    <property type="entry name" value="HAMP"/>
    <property type="match status" value="1"/>
</dbReference>
<evidence type="ECO:0000256" key="4">
    <source>
        <dbReference type="ARBA" id="ARBA00022553"/>
    </source>
</evidence>
<dbReference type="InterPro" id="IPR005467">
    <property type="entry name" value="His_kinase_dom"/>
</dbReference>
<protein>
    <recommendedName>
        <fullName evidence="3">histidine kinase</fullName>
        <ecNumber evidence="3">2.7.13.3</ecNumber>
    </recommendedName>
</protein>
<evidence type="ECO:0000256" key="5">
    <source>
        <dbReference type="ARBA" id="ARBA00022679"/>
    </source>
</evidence>
<dbReference type="Gene3D" id="3.40.50.2300">
    <property type="match status" value="1"/>
</dbReference>
<feature type="domain" description="PAC" evidence="18">
    <location>
        <begin position="518"/>
        <end position="568"/>
    </location>
</feature>
<dbReference type="Pfam" id="PF08447">
    <property type="entry name" value="PAS_3"/>
    <property type="match status" value="1"/>
</dbReference>
<dbReference type="SMART" id="SM00387">
    <property type="entry name" value="HATPase_c"/>
    <property type="match status" value="1"/>
</dbReference>
<evidence type="ECO:0000256" key="3">
    <source>
        <dbReference type="ARBA" id="ARBA00012438"/>
    </source>
</evidence>
<dbReference type="Proteomes" id="UP000234271">
    <property type="component" value="Chromosome"/>
</dbReference>
<evidence type="ECO:0000256" key="8">
    <source>
        <dbReference type="ARBA" id="ARBA00022777"/>
    </source>
</evidence>
<keyword evidence="9" id="KW-0067">ATP-binding</keyword>
<feature type="coiled-coil region" evidence="14">
    <location>
        <begin position="417"/>
        <end position="444"/>
    </location>
</feature>
<comment type="catalytic activity">
    <reaction evidence="1">
        <text>ATP + protein L-histidine = ADP + protein N-phospho-L-histidine.</text>
        <dbReference type="EC" id="2.7.13.3"/>
    </reaction>
</comment>
<dbReference type="CDD" id="cd18773">
    <property type="entry name" value="PDC1_HK_sensor"/>
    <property type="match status" value="1"/>
</dbReference>
<keyword evidence="4 13" id="KW-0597">Phosphoprotein</keyword>
<accession>A0A2N9YH50</accession>
<dbReference type="EC" id="2.7.13.3" evidence="3"/>
<evidence type="ECO:0000256" key="6">
    <source>
        <dbReference type="ARBA" id="ARBA00022692"/>
    </source>
</evidence>
<evidence type="ECO:0000256" key="11">
    <source>
        <dbReference type="ARBA" id="ARBA00023012"/>
    </source>
</evidence>
<dbReference type="Pfam" id="PF00512">
    <property type="entry name" value="HisKA"/>
    <property type="match status" value="1"/>
</dbReference>
<dbReference type="RefSeq" id="WP_062152321.1">
    <property type="nucleotide sequence ID" value="NZ_CP012373.2"/>
</dbReference>
<evidence type="ECO:0000256" key="14">
    <source>
        <dbReference type="SAM" id="Coils"/>
    </source>
</evidence>
<evidence type="ECO:0000256" key="2">
    <source>
        <dbReference type="ARBA" id="ARBA00004370"/>
    </source>
</evidence>
<dbReference type="InterPro" id="IPR003594">
    <property type="entry name" value="HATPase_dom"/>
</dbReference>
<reference evidence="21" key="1">
    <citation type="submission" date="2016-12" db="EMBL/GenBank/DDBJ databases">
        <title>Complete Genome Sequence of Beggiatoa leptomitiformis D-401.</title>
        <authorList>
            <person name="Fomenkov A."/>
            <person name="Vincze T."/>
            <person name="Grabovich M."/>
            <person name="Anton B.P."/>
            <person name="Dubinina G."/>
            <person name="Orlova M."/>
            <person name="Belousova E."/>
            <person name="Roberts R.J."/>
        </authorList>
    </citation>
    <scope>NUCLEOTIDE SEQUENCE [LARGE SCALE GENOMIC DNA]</scope>
    <source>
        <strain evidence="21">D-401</strain>
    </source>
</reference>
<dbReference type="CDD" id="cd17546">
    <property type="entry name" value="REC_hyHK_CKI1_RcsC-like"/>
    <property type="match status" value="1"/>
</dbReference>
<dbReference type="PROSITE" id="PS50110">
    <property type="entry name" value="RESPONSE_REGULATORY"/>
    <property type="match status" value="1"/>
</dbReference>
<keyword evidence="10 15" id="KW-1133">Transmembrane helix</keyword>
<gene>
    <name evidence="20" type="ORF">BLE401_14565</name>
</gene>
<keyword evidence="8" id="KW-0418">Kinase</keyword>
<dbReference type="InterPro" id="IPR000700">
    <property type="entry name" value="PAS-assoc_C"/>
</dbReference>
<dbReference type="GO" id="GO:0005524">
    <property type="term" value="F:ATP binding"/>
    <property type="evidence" value="ECO:0007669"/>
    <property type="project" value="UniProtKB-KW"/>
</dbReference>
<evidence type="ECO:0000313" key="21">
    <source>
        <dbReference type="Proteomes" id="UP000234271"/>
    </source>
</evidence>
<feature type="domain" description="Histidine kinase" evidence="16">
    <location>
        <begin position="593"/>
        <end position="815"/>
    </location>
</feature>
<evidence type="ECO:0000259" key="17">
    <source>
        <dbReference type="PROSITE" id="PS50110"/>
    </source>
</evidence>
<evidence type="ECO:0000256" key="15">
    <source>
        <dbReference type="SAM" id="Phobius"/>
    </source>
</evidence>
<dbReference type="CDD" id="cd06225">
    <property type="entry name" value="HAMP"/>
    <property type="match status" value="1"/>
</dbReference>
<evidence type="ECO:0000256" key="10">
    <source>
        <dbReference type="ARBA" id="ARBA00022989"/>
    </source>
</evidence>
<dbReference type="InterPro" id="IPR001789">
    <property type="entry name" value="Sig_transdc_resp-reg_receiver"/>
</dbReference>
<dbReference type="InterPro" id="IPR035965">
    <property type="entry name" value="PAS-like_dom_sf"/>
</dbReference>
<dbReference type="Gene3D" id="6.10.340.10">
    <property type="match status" value="1"/>
</dbReference>
<dbReference type="SMART" id="SM00448">
    <property type="entry name" value="REC"/>
    <property type="match status" value="1"/>
</dbReference>
<proteinExistence type="predicted"/>
<dbReference type="PRINTS" id="PR00344">
    <property type="entry name" value="BCTRLSENSOR"/>
</dbReference>
<name>A0A2N9YH50_9GAMM</name>
<dbReference type="InterPro" id="IPR013655">
    <property type="entry name" value="PAS_fold_3"/>
</dbReference>
<dbReference type="PANTHER" id="PTHR45339:SF1">
    <property type="entry name" value="HYBRID SIGNAL TRANSDUCTION HISTIDINE KINASE J"/>
    <property type="match status" value="1"/>
</dbReference>
<dbReference type="SUPFAM" id="SSF47384">
    <property type="entry name" value="Homodimeric domain of signal transducing histidine kinase"/>
    <property type="match status" value="1"/>
</dbReference>
<dbReference type="EMBL" id="CP018889">
    <property type="protein sequence ID" value="AUI69793.1"/>
    <property type="molecule type" value="Genomic_DNA"/>
</dbReference>
<dbReference type="InterPro" id="IPR003661">
    <property type="entry name" value="HisK_dim/P_dom"/>
</dbReference>
<dbReference type="SUPFAM" id="SSF52172">
    <property type="entry name" value="CheY-like"/>
    <property type="match status" value="1"/>
</dbReference>
<dbReference type="FunFam" id="3.30.565.10:FF:000010">
    <property type="entry name" value="Sensor histidine kinase RcsC"/>
    <property type="match status" value="1"/>
</dbReference>
<evidence type="ECO:0000256" key="9">
    <source>
        <dbReference type="ARBA" id="ARBA00022840"/>
    </source>
</evidence>
<dbReference type="SUPFAM" id="SSF55874">
    <property type="entry name" value="ATPase domain of HSP90 chaperone/DNA topoisomerase II/histidine kinase"/>
    <property type="match status" value="1"/>
</dbReference>
<keyword evidence="6 15" id="KW-0812">Transmembrane</keyword>
<dbReference type="Gene3D" id="3.30.565.10">
    <property type="entry name" value="Histidine kinase-like ATPase, C-terminal domain"/>
    <property type="match status" value="1"/>
</dbReference>
<evidence type="ECO:0000259" key="18">
    <source>
        <dbReference type="PROSITE" id="PS50113"/>
    </source>
</evidence>
<sequence length="1060" mass="120339">MLISAINRFAEKVFGRVPLLIMLTIPFILQMIIALILVISLSFIYRGQLAEGFMQRLNEACLLRIEQYLQNYLTLPTQLLDYDVAFLQKESIESEKLTSYFSKQLYSFNAISSIWFASIQGQFVSVVKTHDSLLLISTKSPYHTVLQQSFQNIAGDYSHTEQQDTFSFQHSFWYQLPLMNHWETWSNVTSADLPLLERPQQVLSKPVYDLKGQLIGVLGIGVDTYDISDFLQQTLVSENSHILIFESKGPLLALASRFNQQTVMPPLESLIYSNVFVTSLPQPLQSMMNQLQTYLKSGRTIHELQHLHMSINEKNHLFTIKPFKDKHDLSWFIVVLSPELDFMTAVHKDTLNMVTFALLAVLLFAWFSIRTARWVIKPVLSLDDAAQQLAMGKWAHALPVRRVDEMGSLAVSFNTMARQLQASIATLKIKNDELQQLNQLKEIKFHNMAAMVPGVIFQWYEKNTGQQGFYYVSSRCWDLYGISAEALQAGTQSLPIHPDDDIHWRENVRRAIERGEELSVEGRFVLKNGEVKWWRIIAKPVMSRDEVVLNGIIIDITQQQALEESLRQAKETAEQAKLAADIANHAKSRFLANMSHELRTPMNAILGFAQLMIRDAQVTAVQQENLNIIIESGEHLLELINDVLEMSKIEAGQITLNKTTVDLQQMLNNILKMLRIRAKNKGLLLHDVVHATVPRYVKTDENKLRQILINLIANAIKFTEQGQVTVQVAYQPATANKMAQLHFAVQDTGIGIDPNEIERLFEAFQQSVHHNKPYEGSGLGLPISRQFVQLMGGDIDVQSQLGEGSTFHFTVTIERADINTLPISEPYATVVGLATGQANYKLLIVEDNDESRLLLKRLLEGVGFVVNEASNGKQAVSLCQQWQPDLIWMDIRMPVMNGYEATKQIKAQAKGKNIIIIALTASAFEHERQHILDAGCDDFVRKPFREREIFDKLAYYLGVRFIYNTQTNNSISPAPTEQSTTSFHHLEQRLHTLPAQWLTDLQLAAAQADNDVVMQLLQELPNTHHDIADNIATLAHDFQFDTIITLCKSVLSLSPNRQVQ</sequence>
<dbReference type="Gene3D" id="1.10.287.130">
    <property type="match status" value="1"/>
</dbReference>
<dbReference type="InterPro" id="IPR004358">
    <property type="entry name" value="Sig_transdc_His_kin-like_C"/>
</dbReference>
<dbReference type="AlphaFoldDB" id="A0A2N9YH50"/>
<dbReference type="SUPFAM" id="SSF55785">
    <property type="entry name" value="PYP-like sensor domain (PAS domain)"/>
    <property type="match status" value="1"/>
</dbReference>
<keyword evidence="5" id="KW-0808">Transferase</keyword>